<keyword evidence="2" id="KW-0732">Signal</keyword>
<dbReference type="RefSeq" id="WP_212217764.1">
    <property type="nucleotide sequence ID" value="NZ_JAGUCO010000020.1"/>
</dbReference>
<comment type="caution">
    <text evidence="3">The sequence shown here is derived from an EMBL/GenBank/DDBJ whole genome shotgun (WGS) entry which is preliminary data.</text>
</comment>
<feature type="signal peptide" evidence="2">
    <location>
        <begin position="1"/>
        <end position="21"/>
    </location>
</feature>
<evidence type="ECO:0000256" key="2">
    <source>
        <dbReference type="SAM" id="SignalP"/>
    </source>
</evidence>
<evidence type="ECO:0000256" key="1">
    <source>
        <dbReference type="SAM" id="MobiDB-lite"/>
    </source>
</evidence>
<feature type="region of interest" description="Disordered" evidence="1">
    <location>
        <begin position="136"/>
        <end position="159"/>
    </location>
</feature>
<sequence>MKKNSLVVLMATILISTFFSSCSKSDDMKGKEIIGAWELVTETVSWGRTVTTTELMVFNADETGSMTTYIDGGWGGASSEAYNFTYTFDGTSLFIDAEDFSRTTDAFVEDGVLTIEVNVNGETFQREYTKITKEELEQREEERKQQEEEQEEEEEEDETQVIIEQLIGEWIWSVEVTDPTAGYDLYNDIIIFYEDKTGVYREQWLLDGEYVQNITTEFEFDVEGDILKLDFDGAVYEYQVAVDGNELTLTVPSDGVSNTYTRTE</sequence>
<gene>
    <name evidence="3" type="ORF">KEM10_18415</name>
</gene>
<protein>
    <recommendedName>
        <fullName evidence="5">Lipocalin-like domain-containing protein</fullName>
    </recommendedName>
</protein>
<reference evidence="3 4" key="1">
    <citation type="journal article" date="2015" name="Int. J. Syst. Evol. Microbiol.">
        <title>Carboxylicivirga linearis sp. nov., isolated from a sea cucumber culture pond.</title>
        <authorList>
            <person name="Wang F.Q."/>
            <person name="Zhou Y.X."/>
            <person name="Lin X.Z."/>
            <person name="Chen G.J."/>
            <person name="Du Z.J."/>
        </authorList>
    </citation>
    <scope>NUCLEOTIDE SEQUENCE [LARGE SCALE GENOMIC DNA]</scope>
    <source>
        <strain evidence="3 4">FB218</strain>
    </source>
</reference>
<proteinExistence type="predicted"/>
<dbReference type="EMBL" id="JAGUCO010000020">
    <property type="protein sequence ID" value="MBS2100267.1"/>
    <property type="molecule type" value="Genomic_DNA"/>
</dbReference>
<dbReference type="PROSITE" id="PS51257">
    <property type="entry name" value="PROKAR_LIPOPROTEIN"/>
    <property type="match status" value="1"/>
</dbReference>
<keyword evidence="4" id="KW-1185">Reference proteome</keyword>
<accession>A0ABS5JZD5</accession>
<feature type="compositionally biased region" description="Basic and acidic residues" evidence="1">
    <location>
        <begin position="136"/>
        <end position="147"/>
    </location>
</feature>
<evidence type="ECO:0000313" key="4">
    <source>
        <dbReference type="Proteomes" id="UP000708576"/>
    </source>
</evidence>
<feature type="compositionally biased region" description="Acidic residues" evidence="1">
    <location>
        <begin position="148"/>
        <end position="159"/>
    </location>
</feature>
<evidence type="ECO:0008006" key="5">
    <source>
        <dbReference type="Google" id="ProtNLM"/>
    </source>
</evidence>
<organism evidence="3 4">
    <name type="scientific">Carboxylicivirga linearis</name>
    <dbReference type="NCBI Taxonomy" id="1628157"/>
    <lineage>
        <taxon>Bacteria</taxon>
        <taxon>Pseudomonadati</taxon>
        <taxon>Bacteroidota</taxon>
        <taxon>Bacteroidia</taxon>
        <taxon>Marinilabiliales</taxon>
        <taxon>Marinilabiliaceae</taxon>
        <taxon>Carboxylicivirga</taxon>
    </lineage>
</organism>
<dbReference type="Proteomes" id="UP000708576">
    <property type="component" value="Unassembled WGS sequence"/>
</dbReference>
<evidence type="ECO:0000313" key="3">
    <source>
        <dbReference type="EMBL" id="MBS2100267.1"/>
    </source>
</evidence>
<feature type="chain" id="PRO_5047527008" description="Lipocalin-like domain-containing protein" evidence="2">
    <location>
        <begin position="22"/>
        <end position="264"/>
    </location>
</feature>
<name>A0ABS5JZD5_9BACT</name>